<dbReference type="InterPro" id="IPR036097">
    <property type="entry name" value="HisK_dim/P_sf"/>
</dbReference>
<evidence type="ECO:0000259" key="14">
    <source>
        <dbReference type="PROSITE" id="PS50885"/>
    </source>
</evidence>
<comment type="catalytic activity">
    <reaction evidence="1">
        <text>ATP + protein L-histidine = ADP + protein N-phospho-L-histidine.</text>
        <dbReference type="EC" id="2.7.13.3"/>
    </reaction>
</comment>
<keyword evidence="10" id="KW-0472">Membrane</keyword>
<name>A0A1G5AWS2_9BACT</name>
<accession>A0A1G5AWS2</accession>
<keyword evidence="5" id="KW-0808">Transferase</keyword>
<evidence type="ECO:0000256" key="10">
    <source>
        <dbReference type="SAM" id="Phobius"/>
    </source>
</evidence>
<keyword evidence="6" id="KW-0547">Nucleotide-binding</keyword>
<evidence type="ECO:0000256" key="2">
    <source>
        <dbReference type="ARBA" id="ARBA00004370"/>
    </source>
</evidence>
<dbReference type="PROSITE" id="PS50109">
    <property type="entry name" value="HIS_KIN"/>
    <property type="match status" value="1"/>
</dbReference>
<dbReference type="Pfam" id="PF08447">
    <property type="entry name" value="PAS_3"/>
    <property type="match status" value="1"/>
</dbReference>
<evidence type="ECO:0000256" key="4">
    <source>
        <dbReference type="ARBA" id="ARBA00022553"/>
    </source>
</evidence>
<dbReference type="Pfam" id="PF00512">
    <property type="entry name" value="HisKA"/>
    <property type="match status" value="1"/>
</dbReference>
<sequence length="650" mass="72465">MMRSFRCKLMLFFLSLVALFSLVAAFCNHLENRAVIRDVIRGKGRVMVETLSQACRAGVLNSDVVFLNRTVRHAASLDDVVLLAVYDASGRVILDSSQGEVDASFPGVPGAGTGFREMAVTRNDRLVAFDFLAPVVHAGGTETVRPSVSSETQVIGYVRMALSTRAMDRALYQSLTGPLAMGLVFLLLGSLAVAVFSRYLTRPIVRLSALAGRVGKGEGVLPEAVGGRDEMGILNAMAERLRDFEAEKRAFYAEKKDLTGRVEDRNRKFRESEQRFHQLAENITEVFWIRSLDWKVVHYVSPAYETQWGYSCESLYEAPLSWLEHIVSEDRQVVEAFMKERDHGDRADGFPAFRVRWADGSVRWIEVRWFPMIDEKGATCRIAGISRDITRKKEAEELARENRERSSRMKRMESLGVMVSGIAHDLNNILSAIVGYPDLILMDMPEDSPMARPVKMIKQSGERAAEIVSDLLTVARGAAVEKGAHNLNLSVRECLASAEFRKLEHLYPEVRYVPDLDENLLNARYSASHLRKSIMNLVTNASEAIDGAGTVTISTRNVYMDRPFKEGGDVARGEYVVLRVRDTGPVIPADDLQRLFEPFYSRKVLGRSGSGLGLSVVWNTVRDHDGHMDVTSDNGGTLFEIYLPGTRSPG</sequence>
<dbReference type="InterPro" id="IPR005467">
    <property type="entry name" value="His_kinase_dom"/>
</dbReference>
<dbReference type="InterPro" id="IPR003594">
    <property type="entry name" value="HATPase_dom"/>
</dbReference>
<feature type="domain" description="Histidine kinase" evidence="12">
    <location>
        <begin position="421"/>
        <end position="647"/>
    </location>
</feature>
<proteinExistence type="predicted"/>
<dbReference type="InterPro" id="IPR000014">
    <property type="entry name" value="PAS"/>
</dbReference>
<dbReference type="PANTHER" id="PTHR43065">
    <property type="entry name" value="SENSOR HISTIDINE KINASE"/>
    <property type="match status" value="1"/>
</dbReference>
<dbReference type="SUPFAM" id="SSF55785">
    <property type="entry name" value="PYP-like sensor domain (PAS domain)"/>
    <property type="match status" value="1"/>
</dbReference>
<evidence type="ECO:0000256" key="9">
    <source>
        <dbReference type="ARBA" id="ARBA00023012"/>
    </source>
</evidence>
<dbReference type="AlphaFoldDB" id="A0A1G5AWS2"/>
<feature type="domain" description="HAMP" evidence="14">
    <location>
        <begin position="198"/>
        <end position="246"/>
    </location>
</feature>
<evidence type="ECO:0000259" key="12">
    <source>
        <dbReference type="PROSITE" id="PS50109"/>
    </source>
</evidence>
<dbReference type="InterPro" id="IPR003661">
    <property type="entry name" value="HisK_dim/P_dom"/>
</dbReference>
<dbReference type="RefSeq" id="WP_092207837.1">
    <property type="nucleotide sequence ID" value="NZ_FMUX01000001.1"/>
</dbReference>
<evidence type="ECO:0000256" key="5">
    <source>
        <dbReference type="ARBA" id="ARBA00022679"/>
    </source>
</evidence>
<dbReference type="InterPro" id="IPR000700">
    <property type="entry name" value="PAS-assoc_C"/>
</dbReference>
<keyword evidence="10" id="KW-0812">Transmembrane</keyword>
<evidence type="ECO:0000256" key="3">
    <source>
        <dbReference type="ARBA" id="ARBA00012438"/>
    </source>
</evidence>
<gene>
    <name evidence="15" type="ORF">SAMN05216233_101494</name>
</gene>
<feature type="chain" id="PRO_5011711991" description="histidine kinase" evidence="11">
    <location>
        <begin position="25"/>
        <end position="650"/>
    </location>
</feature>
<dbReference type="Gene3D" id="3.30.565.10">
    <property type="entry name" value="Histidine kinase-like ATPase, C-terminal domain"/>
    <property type="match status" value="1"/>
</dbReference>
<dbReference type="Gene3D" id="3.30.450.20">
    <property type="entry name" value="PAS domain"/>
    <property type="match status" value="1"/>
</dbReference>
<evidence type="ECO:0000256" key="11">
    <source>
        <dbReference type="SAM" id="SignalP"/>
    </source>
</evidence>
<dbReference type="Gene3D" id="1.10.287.130">
    <property type="match status" value="1"/>
</dbReference>
<dbReference type="Gene3D" id="6.10.340.10">
    <property type="match status" value="1"/>
</dbReference>
<keyword evidence="9" id="KW-0902">Two-component regulatory system</keyword>
<dbReference type="SUPFAM" id="SSF47384">
    <property type="entry name" value="Homodimeric domain of signal transducing histidine kinase"/>
    <property type="match status" value="1"/>
</dbReference>
<evidence type="ECO:0000256" key="8">
    <source>
        <dbReference type="ARBA" id="ARBA00022840"/>
    </source>
</evidence>
<evidence type="ECO:0000313" key="16">
    <source>
        <dbReference type="Proteomes" id="UP000198870"/>
    </source>
</evidence>
<dbReference type="PANTHER" id="PTHR43065:SF46">
    <property type="entry name" value="C4-DICARBOXYLATE TRANSPORT SENSOR PROTEIN DCTB"/>
    <property type="match status" value="1"/>
</dbReference>
<dbReference type="GO" id="GO:0000155">
    <property type="term" value="F:phosphorelay sensor kinase activity"/>
    <property type="evidence" value="ECO:0007669"/>
    <property type="project" value="InterPro"/>
</dbReference>
<organism evidence="15 16">
    <name type="scientific">Desulfoluna spongiiphila</name>
    <dbReference type="NCBI Taxonomy" id="419481"/>
    <lineage>
        <taxon>Bacteria</taxon>
        <taxon>Pseudomonadati</taxon>
        <taxon>Thermodesulfobacteriota</taxon>
        <taxon>Desulfobacteria</taxon>
        <taxon>Desulfobacterales</taxon>
        <taxon>Desulfolunaceae</taxon>
        <taxon>Desulfoluna</taxon>
    </lineage>
</organism>
<dbReference type="OrthoDB" id="45683at2"/>
<dbReference type="GO" id="GO:0016020">
    <property type="term" value="C:membrane"/>
    <property type="evidence" value="ECO:0007669"/>
    <property type="project" value="UniProtKB-SubCell"/>
</dbReference>
<evidence type="ECO:0000256" key="1">
    <source>
        <dbReference type="ARBA" id="ARBA00000085"/>
    </source>
</evidence>
<dbReference type="Proteomes" id="UP000198870">
    <property type="component" value="Unassembled WGS sequence"/>
</dbReference>
<dbReference type="InterPro" id="IPR036890">
    <property type="entry name" value="HATPase_C_sf"/>
</dbReference>
<dbReference type="EC" id="2.7.13.3" evidence="3"/>
<dbReference type="InterPro" id="IPR004358">
    <property type="entry name" value="Sig_transdc_His_kin-like_C"/>
</dbReference>
<dbReference type="InterPro" id="IPR013655">
    <property type="entry name" value="PAS_fold_3"/>
</dbReference>
<feature type="signal peptide" evidence="11">
    <location>
        <begin position="1"/>
        <end position="24"/>
    </location>
</feature>
<keyword evidence="11" id="KW-0732">Signal</keyword>
<keyword evidence="4" id="KW-0597">Phosphoprotein</keyword>
<dbReference type="Pfam" id="PF02518">
    <property type="entry name" value="HATPase_c"/>
    <property type="match status" value="1"/>
</dbReference>
<dbReference type="SMART" id="SM00388">
    <property type="entry name" value="HisKA"/>
    <property type="match status" value="1"/>
</dbReference>
<evidence type="ECO:0000313" key="15">
    <source>
        <dbReference type="EMBL" id="SCX82280.1"/>
    </source>
</evidence>
<keyword evidence="7" id="KW-0418">Kinase</keyword>
<feature type="domain" description="PAC" evidence="13">
    <location>
        <begin position="348"/>
        <end position="401"/>
    </location>
</feature>
<dbReference type="SMART" id="SM00387">
    <property type="entry name" value="HATPase_c"/>
    <property type="match status" value="1"/>
</dbReference>
<evidence type="ECO:0000256" key="6">
    <source>
        <dbReference type="ARBA" id="ARBA00022741"/>
    </source>
</evidence>
<keyword evidence="16" id="KW-1185">Reference proteome</keyword>
<feature type="transmembrane region" description="Helical" evidence="10">
    <location>
        <begin position="179"/>
        <end position="200"/>
    </location>
</feature>
<dbReference type="InterPro" id="IPR035965">
    <property type="entry name" value="PAS-like_dom_sf"/>
</dbReference>
<dbReference type="GO" id="GO:0005524">
    <property type="term" value="F:ATP binding"/>
    <property type="evidence" value="ECO:0007669"/>
    <property type="project" value="UniProtKB-KW"/>
</dbReference>
<dbReference type="PRINTS" id="PR00344">
    <property type="entry name" value="BCTRLSENSOR"/>
</dbReference>
<evidence type="ECO:0000259" key="13">
    <source>
        <dbReference type="PROSITE" id="PS50113"/>
    </source>
</evidence>
<dbReference type="CDD" id="cd00082">
    <property type="entry name" value="HisKA"/>
    <property type="match status" value="1"/>
</dbReference>
<dbReference type="EMBL" id="FMUX01000001">
    <property type="protein sequence ID" value="SCX82280.1"/>
    <property type="molecule type" value="Genomic_DNA"/>
</dbReference>
<protein>
    <recommendedName>
        <fullName evidence="3">histidine kinase</fullName>
        <ecNumber evidence="3">2.7.13.3</ecNumber>
    </recommendedName>
</protein>
<reference evidence="15 16" key="1">
    <citation type="submission" date="2016-10" db="EMBL/GenBank/DDBJ databases">
        <authorList>
            <person name="de Groot N.N."/>
        </authorList>
    </citation>
    <scope>NUCLEOTIDE SEQUENCE [LARGE SCALE GENOMIC DNA]</scope>
    <source>
        <strain evidence="15 16">AA1</strain>
    </source>
</reference>
<dbReference type="STRING" id="419481.SAMN05216233_101494"/>
<keyword evidence="8" id="KW-0067">ATP-binding</keyword>
<dbReference type="PROSITE" id="PS50885">
    <property type="entry name" value="HAMP"/>
    <property type="match status" value="1"/>
</dbReference>
<evidence type="ECO:0000256" key="7">
    <source>
        <dbReference type="ARBA" id="ARBA00022777"/>
    </source>
</evidence>
<comment type="subcellular location">
    <subcellularLocation>
        <location evidence="2">Membrane</location>
    </subcellularLocation>
</comment>
<dbReference type="NCBIfam" id="TIGR00229">
    <property type="entry name" value="sensory_box"/>
    <property type="match status" value="1"/>
</dbReference>
<dbReference type="SUPFAM" id="SSF55874">
    <property type="entry name" value="ATPase domain of HSP90 chaperone/DNA topoisomerase II/histidine kinase"/>
    <property type="match status" value="1"/>
</dbReference>
<dbReference type="PROSITE" id="PS50113">
    <property type="entry name" value="PAC"/>
    <property type="match status" value="1"/>
</dbReference>
<dbReference type="CDD" id="cd00130">
    <property type="entry name" value="PAS"/>
    <property type="match status" value="1"/>
</dbReference>
<dbReference type="InterPro" id="IPR003660">
    <property type="entry name" value="HAMP_dom"/>
</dbReference>
<keyword evidence="10" id="KW-1133">Transmembrane helix</keyword>